<organism evidence="1 2">
    <name type="scientific">Ponticoccus alexandrii</name>
    <dbReference type="NCBI Taxonomy" id="1943633"/>
    <lineage>
        <taxon>Bacteria</taxon>
        <taxon>Pseudomonadati</taxon>
        <taxon>Pseudomonadota</taxon>
        <taxon>Alphaproteobacteria</taxon>
        <taxon>Rhodobacterales</taxon>
        <taxon>Roseobacteraceae</taxon>
        <taxon>Ponticoccus</taxon>
    </lineage>
</organism>
<evidence type="ECO:0000313" key="1">
    <source>
        <dbReference type="EMBL" id="QRF66396.1"/>
    </source>
</evidence>
<name>A0ABX7F794_9RHOB</name>
<accession>A0ABX7F794</accession>
<reference evidence="1 2" key="1">
    <citation type="submission" date="2019-12" db="EMBL/GenBank/DDBJ databases">
        <title>Complete Genome Sequence of a Quorum-Sensing Bacterium,Rhodobacteraceae bacterium C31, Isolated from a marine microalgae symbiotic bacteria.</title>
        <authorList>
            <person name="Zhang Y."/>
        </authorList>
    </citation>
    <scope>NUCLEOTIDE SEQUENCE [LARGE SCALE GENOMIC DNA]</scope>
    <source>
        <strain evidence="1 2">C31</strain>
    </source>
</reference>
<dbReference type="EMBL" id="CP047166">
    <property type="protein sequence ID" value="QRF66396.1"/>
    <property type="molecule type" value="Genomic_DNA"/>
</dbReference>
<protein>
    <submittedName>
        <fullName evidence="1">Uncharacterized protein</fullName>
    </submittedName>
</protein>
<sequence>MPDQVTQFGVRRCARDASAQLPDILIIYANSGIGRTGNPYFGVLIQTQTVVQLRHLFAGHGVARLRGARAGGQGQLLFRRSDLGHELGHLDLMPPDGFTPISAQRGAQL</sequence>
<proteinExistence type="predicted"/>
<dbReference type="Proteomes" id="UP000596387">
    <property type="component" value="Chromosome"/>
</dbReference>
<gene>
    <name evidence="1" type="ORF">GQA70_08780</name>
</gene>
<evidence type="ECO:0000313" key="2">
    <source>
        <dbReference type="Proteomes" id="UP000596387"/>
    </source>
</evidence>
<keyword evidence="2" id="KW-1185">Reference proteome</keyword>